<dbReference type="EMBL" id="RCNU01000002">
    <property type="protein sequence ID" value="RWQ97275.1"/>
    <property type="molecule type" value="Genomic_DNA"/>
</dbReference>
<dbReference type="RefSeq" id="XP_028486920.1">
    <property type="nucleotide sequence ID" value="XM_028628746.1"/>
</dbReference>
<keyword evidence="3" id="KW-1185">Reference proteome</keyword>
<reference evidence="2 3" key="1">
    <citation type="journal article" date="2018" name="Front. Microbiol.">
        <title>Genomic and genetic insights into a cosmopolitan fungus, Paecilomyces variotii (Eurotiales).</title>
        <authorList>
            <person name="Urquhart A.S."/>
            <person name="Mondo S.J."/>
            <person name="Makela M.R."/>
            <person name="Hane J.K."/>
            <person name="Wiebenga A."/>
            <person name="He G."/>
            <person name="Mihaltcheva S."/>
            <person name="Pangilinan J."/>
            <person name="Lipzen A."/>
            <person name="Barry K."/>
            <person name="de Vries R.P."/>
            <person name="Grigoriev I.V."/>
            <person name="Idnurm A."/>
        </authorList>
    </citation>
    <scope>NUCLEOTIDE SEQUENCE [LARGE SCALE GENOMIC DNA]</scope>
    <source>
        <strain evidence="2 3">CBS 101075</strain>
    </source>
</reference>
<accession>A0A443HZK1</accession>
<keyword evidence="1" id="KW-1133">Transmembrane helix</keyword>
<dbReference type="Proteomes" id="UP000283841">
    <property type="component" value="Unassembled WGS sequence"/>
</dbReference>
<feature type="transmembrane region" description="Helical" evidence="1">
    <location>
        <begin position="145"/>
        <end position="168"/>
    </location>
</feature>
<evidence type="ECO:0000313" key="2">
    <source>
        <dbReference type="EMBL" id="RWQ97275.1"/>
    </source>
</evidence>
<feature type="transmembrane region" description="Helical" evidence="1">
    <location>
        <begin position="49"/>
        <end position="71"/>
    </location>
</feature>
<name>A0A443HZK1_BYSSP</name>
<feature type="transmembrane region" description="Helical" evidence="1">
    <location>
        <begin position="117"/>
        <end position="139"/>
    </location>
</feature>
<gene>
    <name evidence="2" type="ORF">C8Q69DRAFT_441478</name>
</gene>
<keyword evidence="1" id="KW-0472">Membrane</keyword>
<dbReference type="VEuPathDB" id="FungiDB:C8Q69DRAFT_441478"/>
<sequence>MAALRIRKTFRYPEDSDDDARQELDEEEQERIINDLRSRDDARNAEYKLVFTIVPLVSIVAFLPGLFSSSATASERIISFLSTLSLLASAYIMRHIPLPRPDPKEKRPVRNLGYLELVREHLVAVNVGLCALVTLLAYATGYGYGISYAGVPRLSYLVPGVVFGIICITRKLMLSVDVGQLENLKYDYKGA</sequence>
<comment type="caution">
    <text evidence="2">The sequence shown here is derived from an EMBL/GenBank/DDBJ whole genome shotgun (WGS) entry which is preliminary data.</text>
</comment>
<dbReference type="AlphaFoldDB" id="A0A443HZK1"/>
<proteinExistence type="predicted"/>
<keyword evidence="1" id="KW-0812">Transmembrane</keyword>
<evidence type="ECO:0000313" key="3">
    <source>
        <dbReference type="Proteomes" id="UP000283841"/>
    </source>
</evidence>
<dbReference type="GeneID" id="39598023"/>
<protein>
    <submittedName>
        <fullName evidence="2">Uncharacterized protein</fullName>
    </submittedName>
</protein>
<evidence type="ECO:0000256" key="1">
    <source>
        <dbReference type="SAM" id="Phobius"/>
    </source>
</evidence>
<feature type="transmembrane region" description="Helical" evidence="1">
    <location>
        <begin position="77"/>
        <end position="96"/>
    </location>
</feature>
<organism evidence="2 3">
    <name type="scientific">Byssochlamys spectabilis</name>
    <name type="common">Paecilomyces variotii</name>
    <dbReference type="NCBI Taxonomy" id="264951"/>
    <lineage>
        <taxon>Eukaryota</taxon>
        <taxon>Fungi</taxon>
        <taxon>Dikarya</taxon>
        <taxon>Ascomycota</taxon>
        <taxon>Pezizomycotina</taxon>
        <taxon>Eurotiomycetes</taxon>
        <taxon>Eurotiomycetidae</taxon>
        <taxon>Eurotiales</taxon>
        <taxon>Thermoascaceae</taxon>
        <taxon>Paecilomyces</taxon>
    </lineage>
</organism>